<evidence type="ECO:0000313" key="2">
    <source>
        <dbReference type="EMBL" id="RPA80358.1"/>
    </source>
</evidence>
<feature type="domain" description="BTB" evidence="1">
    <location>
        <begin position="80"/>
        <end position="154"/>
    </location>
</feature>
<dbReference type="EMBL" id="ML119689">
    <property type="protein sequence ID" value="RPA80358.1"/>
    <property type="molecule type" value="Genomic_DNA"/>
</dbReference>
<evidence type="ECO:0000313" key="3">
    <source>
        <dbReference type="Proteomes" id="UP000275078"/>
    </source>
</evidence>
<dbReference type="SUPFAM" id="SSF54695">
    <property type="entry name" value="POZ domain"/>
    <property type="match status" value="1"/>
</dbReference>
<keyword evidence="3" id="KW-1185">Reference proteome</keyword>
<dbReference type="AlphaFoldDB" id="A0A3N4I6P3"/>
<organism evidence="2 3">
    <name type="scientific">Ascobolus immersus RN42</name>
    <dbReference type="NCBI Taxonomy" id="1160509"/>
    <lineage>
        <taxon>Eukaryota</taxon>
        <taxon>Fungi</taxon>
        <taxon>Dikarya</taxon>
        <taxon>Ascomycota</taxon>
        <taxon>Pezizomycotina</taxon>
        <taxon>Pezizomycetes</taxon>
        <taxon>Pezizales</taxon>
        <taxon>Ascobolaceae</taxon>
        <taxon>Ascobolus</taxon>
    </lineage>
</organism>
<name>A0A3N4I6P3_ASCIM</name>
<sequence>MDEETVTFYRCKYCNLYSKSPGDSHSCCTRSGSADTEWSGTEYYLASDYQELSDEHEKELKLKKTEAFEIFPEAAKSSTISVILAAKEPSDEAVSYTLHTKQLASVSEYFKKLLQSPGKEKTDGVVTLSASSAHPVAFGYFVQFMYNKNYLLDTQHTAIAPVMHAMIYILADHLSAATLKTCSISKLKDALNDALNRPSDLTILGLVDVVYRRTGRKKEDSEPVLSKKRKLASVKSEVQEVGRDEKPSSMLFGLGKDKKDSELLYGLGIGFDADTAKPSPSTTDPLRSLVAQYTKGRWESLKNYAKCRSLLVEFPEFYADVI</sequence>
<dbReference type="InterPro" id="IPR000210">
    <property type="entry name" value="BTB/POZ_dom"/>
</dbReference>
<evidence type="ECO:0000259" key="1">
    <source>
        <dbReference type="PROSITE" id="PS50097"/>
    </source>
</evidence>
<dbReference type="PROSITE" id="PS50097">
    <property type="entry name" value="BTB"/>
    <property type="match status" value="1"/>
</dbReference>
<proteinExistence type="predicted"/>
<dbReference type="Pfam" id="PF00651">
    <property type="entry name" value="BTB"/>
    <property type="match status" value="1"/>
</dbReference>
<dbReference type="Proteomes" id="UP000275078">
    <property type="component" value="Unassembled WGS sequence"/>
</dbReference>
<dbReference type="CDD" id="cd18186">
    <property type="entry name" value="BTB_POZ_ZBTB_KLHL-like"/>
    <property type="match status" value="1"/>
</dbReference>
<protein>
    <recommendedName>
        <fullName evidence="1">BTB domain-containing protein</fullName>
    </recommendedName>
</protein>
<gene>
    <name evidence="2" type="ORF">BJ508DRAFT_327466</name>
</gene>
<dbReference type="InterPro" id="IPR011333">
    <property type="entry name" value="SKP1/BTB/POZ_sf"/>
</dbReference>
<dbReference type="STRING" id="1160509.A0A3N4I6P3"/>
<accession>A0A3N4I6P3</accession>
<dbReference type="Gene3D" id="3.30.710.10">
    <property type="entry name" value="Potassium Channel Kv1.1, Chain A"/>
    <property type="match status" value="1"/>
</dbReference>
<reference evidence="2 3" key="1">
    <citation type="journal article" date="2018" name="Nat. Ecol. Evol.">
        <title>Pezizomycetes genomes reveal the molecular basis of ectomycorrhizal truffle lifestyle.</title>
        <authorList>
            <person name="Murat C."/>
            <person name="Payen T."/>
            <person name="Noel B."/>
            <person name="Kuo A."/>
            <person name="Morin E."/>
            <person name="Chen J."/>
            <person name="Kohler A."/>
            <person name="Krizsan K."/>
            <person name="Balestrini R."/>
            <person name="Da Silva C."/>
            <person name="Montanini B."/>
            <person name="Hainaut M."/>
            <person name="Levati E."/>
            <person name="Barry K.W."/>
            <person name="Belfiori B."/>
            <person name="Cichocki N."/>
            <person name="Clum A."/>
            <person name="Dockter R.B."/>
            <person name="Fauchery L."/>
            <person name="Guy J."/>
            <person name="Iotti M."/>
            <person name="Le Tacon F."/>
            <person name="Lindquist E.A."/>
            <person name="Lipzen A."/>
            <person name="Malagnac F."/>
            <person name="Mello A."/>
            <person name="Molinier V."/>
            <person name="Miyauchi S."/>
            <person name="Poulain J."/>
            <person name="Riccioni C."/>
            <person name="Rubini A."/>
            <person name="Sitrit Y."/>
            <person name="Splivallo R."/>
            <person name="Traeger S."/>
            <person name="Wang M."/>
            <person name="Zifcakova L."/>
            <person name="Wipf D."/>
            <person name="Zambonelli A."/>
            <person name="Paolocci F."/>
            <person name="Nowrousian M."/>
            <person name="Ottonello S."/>
            <person name="Baldrian P."/>
            <person name="Spatafora J.W."/>
            <person name="Henrissat B."/>
            <person name="Nagy L.G."/>
            <person name="Aury J.M."/>
            <person name="Wincker P."/>
            <person name="Grigoriev I.V."/>
            <person name="Bonfante P."/>
            <person name="Martin F.M."/>
        </authorList>
    </citation>
    <scope>NUCLEOTIDE SEQUENCE [LARGE SCALE GENOMIC DNA]</scope>
    <source>
        <strain evidence="2 3">RN42</strain>
    </source>
</reference>